<proteinExistence type="predicted"/>
<dbReference type="PROSITE" id="PS51084">
    <property type="entry name" value="HIT_2"/>
    <property type="match status" value="1"/>
</dbReference>
<dbReference type="PANTHER" id="PTHR46981">
    <property type="entry name" value="BIS(5'-ADENOSYL)-TRIPHOSPHATASE"/>
    <property type="match status" value="1"/>
</dbReference>
<name>A0A9Q1CIV4_HOLLE</name>
<dbReference type="InterPro" id="IPR011146">
    <property type="entry name" value="HIT-like"/>
</dbReference>
<evidence type="ECO:0000259" key="6">
    <source>
        <dbReference type="PROSITE" id="PS51084"/>
    </source>
</evidence>
<dbReference type="InterPro" id="IPR036265">
    <property type="entry name" value="HIT-like_sf"/>
</dbReference>
<dbReference type="EMBL" id="JAIZAY010000002">
    <property type="protein sequence ID" value="KAJ8046262.1"/>
    <property type="molecule type" value="Genomic_DNA"/>
</dbReference>
<reference evidence="7" key="1">
    <citation type="submission" date="2021-10" db="EMBL/GenBank/DDBJ databases">
        <title>Tropical sea cucumber genome reveals ecological adaptation and Cuvierian tubules defense mechanism.</title>
        <authorList>
            <person name="Chen T."/>
        </authorList>
    </citation>
    <scope>NUCLEOTIDE SEQUENCE</scope>
    <source>
        <strain evidence="7">Nanhai2018</strain>
        <tissue evidence="7">Muscle</tissue>
    </source>
</reference>
<comment type="catalytic activity">
    <reaction evidence="4">
        <text>P(1),P(3)-bis(5'-adenosyl) triphosphate + H2O = AMP + ADP + 2 H(+)</text>
        <dbReference type="Rhea" id="RHEA:13893"/>
        <dbReference type="ChEBI" id="CHEBI:15377"/>
        <dbReference type="ChEBI" id="CHEBI:15378"/>
        <dbReference type="ChEBI" id="CHEBI:58529"/>
        <dbReference type="ChEBI" id="CHEBI:456215"/>
        <dbReference type="ChEBI" id="CHEBI:456216"/>
        <dbReference type="EC" id="3.6.1.29"/>
    </reaction>
</comment>
<dbReference type="GO" id="GO:0005634">
    <property type="term" value="C:nucleus"/>
    <property type="evidence" value="ECO:0007669"/>
    <property type="project" value="TreeGrafter"/>
</dbReference>
<evidence type="ECO:0000256" key="2">
    <source>
        <dbReference type="ARBA" id="ARBA00022741"/>
    </source>
</evidence>
<evidence type="ECO:0000256" key="1">
    <source>
        <dbReference type="ARBA" id="ARBA00012377"/>
    </source>
</evidence>
<dbReference type="PANTHER" id="PTHR46981:SF1">
    <property type="entry name" value="BIS(5'-ADENOSYL)-TRIPHOSPHATASE"/>
    <property type="match status" value="1"/>
</dbReference>
<dbReference type="SUPFAM" id="SSF54197">
    <property type="entry name" value="HIT-like"/>
    <property type="match status" value="1"/>
</dbReference>
<dbReference type="EC" id="3.6.1.29" evidence="1"/>
<dbReference type="GO" id="GO:0015964">
    <property type="term" value="P:diadenosine triphosphate catabolic process"/>
    <property type="evidence" value="ECO:0007669"/>
    <property type="project" value="TreeGrafter"/>
</dbReference>
<keyword evidence="8" id="KW-1185">Reference proteome</keyword>
<dbReference type="InterPro" id="IPR052677">
    <property type="entry name" value="Dinucleoside_ppp_hydrolase"/>
</dbReference>
<accession>A0A9Q1CIV4</accession>
<protein>
    <recommendedName>
        <fullName evidence="1">bis(5'-adenosyl)-triphosphatase</fullName>
        <ecNumber evidence="1">3.6.1.29</ecNumber>
    </recommendedName>
</protein>
<dbReference type="AlphaFoldDB" id="A0A9Q1CIV4"/>
<dbReference type="Proteomes" id="UP001152320">
    <property type="component" value="Chromosome 2"/>
</dbReference>
<evidence type="ECO:0000313" key="8">
    <source>
        <dbReference type="Proteomes" id="UP001152320"/>
    </source>
</evidence>
<dbReference type="Pfam" id="PF01230">
    <property type="entry name" value="HIT"/>
    <property type="match status" value="1"/>
</dbReference>
<feature type="short sequence motif" description="Histidine triad motif" evidence="5">
    <location>
        <begin position="105"/>
        <end position="109"/>
    </location>
</feature>
<comment type="caution">
    <text evidence="7">The sequence shown here is derived from an EMBL/GenBank/DDBJ whole genome shotgun (WGS) entry which is preliminary data.</text>
</comment>
<dbReference type="GO" id="GO:0006163">
    <property type="term" value="P:purine nucleotide metabolic process"/>
    <property type="evidence" value="ECO:0007669"/>
    <property type="project" value="TreeGrafter"/>
</dbReference>
<evidence type="ECO:0000256" key="4">
    <source>
        <dbReference type="ARBA" id="ARBA00047780"/>
    </source>
</evidence>
<gene>
    <name evidence="7" type="ORF">HOLleu_04879</name>
</gene>
<dbReference type="GO" id="GO:0032435">
    <property type="term" value="P:negative regulation of proteasomal ubiquitin-dependent protein catabolic process"/>
    <property type="evidence" value="ECO:0007669"/>
    <property type="project" value="TreeGrafter"/>
</dbReference>
<sequence length="169" mass="19208">MSSEASKDATMATYRFGQHIVKSSAVFFRTNLSFAFVNRKPVLPGHILISPLRFVERFEGLEPNEVADLFQTAQSISTQLGRHFKATSLSIAVQDGPDAGQTVNHVHVHVVPRSPGDFTNNDDIYDELENHNHINYDGSEKMRWRTEEEMAKEASTLRKLFPEEFTRDL</sequence>
<dbReference type="GO" id="GO:0005737">
    <property type="term" value="C:cytoplasm"/>
    <property type="evidence" value="ECO:0007669"/>
    <property type="project" value="TreeGrafter"/>
</dbReference>
<dbReference type="OrthoDB" id="680339at2759"/>
<organism evidence="7 8">
    <name type="scientific">Holothuria leucospilota</name>
    <name type="common">Black long sea cucumber</name>
    <name type="synonym">Mertensiothuria leucospilota</name>
    <dbReference type="NCBI Taxonomy" id="206669"/>
    <lineage>
        <taxon>Eukaryota</taxon>
        <taxon>Metazoa</taxon>
        <taxon>Echinodermata</taxon>
        <taxon>Eleutherozoa</taxon>
        <taxon>Echinozoa</taxon>
        <taxon>Holothuroidea</taxon>
        <taxon>Aspidochirotacea</taxon>
        <taxon>Aspidochirotida</taxon>
        <taxon>Holothuriidae</taxon>
        <taxon>Holothuria</taxon>
    </lineage>
</organism>
<dbReference type="GO" id="GO:0047710">
    <property type="term" value="F:bis(5'-adenosyl)-triphosphatase activity"/>
    <property type="evidence" value="ECO:0007669"/>
    <property type="project" value="UniProtKB-EC"/>
</dbReference>
<dbReference type="PROSITE" id="PS00892">
    <property type="entry name" value="HIT_1"/>
    <property type="match status" value="1"/>
</dbReference>
<feature type="domain" description="HIT" evidence="6">
    <location>
        <begin position="13"/>
        <end position="120"/>
    </location>
</feature>
<keyword evidence="2" id="KW-0547">Nucleotide-binding</keyword>
<dbReference type="Gene3D" id="3.30.428.10">
    <property type="entry name" value="HIT-like"/>
    <property type="match status" value="1"/>
</dbReference>
<dbReference type="FunFam" id="3.30.428.10:FF:000011">
    <property type="entry name" value="Fragile histidine triad"/>
    <property type="match status" value="1"/>
</dbReference>
<dbReference type="GO" id="GO:0072332">
    <property type="term" value="P:intrinsic apoptotic signaling pathway by p53 class mediator"/>
    <property type="evidence" value="ECO:0007669"/>
    <property type="project" value="TreeGrafter"/>
</dbReference>
<evidence type="ECO:0000256" key="5">
    <source>
        <dbReference type="PROSITE-ProRule" id="PRU00464"/>
    </source>
</evidence>
<keyword evidence="3" id="KW-0378">Hydrolase</keyword>
<evidence type="ECO:0000256" key="3">
    <source>
        <dbReference type="ARBA" id="ARBA00022801"/>
    </source>
</evidence>
<dbReference type="GO" id="GO:0000166">
    <property type="term" value="F:nucleotide binding"/>
    <property type="evidence" value="ECO:0007669"/>
    <property type="project" value="UniProtKB-KW"/>
</dbReference>
<evidence type="ECO:0000313" key="7">
    <source>
        <dbReference type="EMBL" id="KAJ8046262.1"/>
    </source>
</evidence>
<dbReference type="GO" id="GO:0005886">
    <property type="term" value="C:plasma membrane"/>
    <property type="evidence" value="ECO:0007669"/>
    <property type="project" value="TreeGrafter"/>
</dbReference>
<dbReference type="InterPro" id="IPR019808">
    <property type="entry name" value="Histidine_triad_CS"/>
</dbReference>
<dbReference type="GO" id="GO:0031625">
    <property type="term" value="F:ubiquitin protein ligase binding"/>
    <property type="evidence" value="ECO:0007669"/>
    <property type="project" value="TreeGrafter"/>
</dbReference>